<dbReference type="Gene3D" id="3.50.50.60">
    <property type="entry name" value="FAD/NAD(P)-binding domain"/>
    <property type="match status" value="2"/>
</dbReference>
<dbReference type="InterPro" id="IPR006076">
    <property type="entry name" value="FAD-dep_OxRdtase"/>
</dbReference>
<dbReference type="SUPFAM" id="SSF51905">
    <property type="entry name" value="FAD/NAD(P)-binding domain"/>
    <property type="match status" value="1"/>
</dbReference>
<dbReference type="InterPro" id="IPR036188">
    <property type="entry name" value="FAD/NAD-bd_sf"/>
</dbReference>
<keyword evidence="4" id="KW-0274">FAD</keyword>
<evidence type="ECO:0000256" key="5">
    <source>
        <dbReference type="ARBA" id="ARBA00023002"/>
    </source>
</evidence>
<evidence type="ECO:0000256" key="1">
    <source>
        <dbReference type="ARBA" id="ARBA00001974"/>
    </source>
</evidence>
<comment type="cofactor">
    <cofactor evidence="1">
        <name>FAD</name>
        <dbReference type="ChEBI" id="CHEBI:57692"/>
    </cofactor>
</comment>
<protein>
    <recommendedName>
        <fullName evidence="6">FAD dependent oxidoreductase domain-containing protein</fullName>
    </recommendedName>
</protein>
<name>A0A7S0JRI9_CAFRO</name>
<feature type="domain" description="FAD dependent oxidoreductase" evidence="6">
    <location>
        <begin position="255"/>
        <end position="487"/>
    </location>
</feature>
<dbReference type="AlphaFoldDB" id="A0A7S0JRI9"/>
<dbReference type="EMBL" id="HBET01005536">
    <property type="protein sequence ID" value="CAD8559283.1"/>
    <property type="molecule type" value="Transcribed_RNA"/>
</dbReference>
<dbReference type="Gene3D" id="3.30.9.10">
    <property type="entry name" value="D-Amino Acid Oxidase, subunit A, domain 2"/>
    <property type="match status" value="2"/>
</dbReference>
<dbReference type="InterPro" id="IPR045170">
    <property type="entry name" value="MTOX"/>
</dbReference>
<organism evidence="7">
    <name type="scientific">Cafeteria roenbergensis</name>
    <name type="common">Marine flagellate</name>
    <dbReference type="NCBI Taxonomy" id="33653"/>
    <lineage>
        <taxon>Eukaryota</taxon>
        <taxon>Sar</taxon>
        <taxon>Stramenopiles</taxon>
        <taxon>Bigyra</taxon>
        <taxon>Opalozoa</taxon>
        <taxon>Bicosoecida</taxon>
        <taxon>Cafeteriaceae</taxon>
        <taxon>Cafeteria</taxon>
    </lineage>
</organism>
<dbReference type="GO" id="GO:0050660">
    <property type="term" value="F:flavin adenine dinucleotide binding"/>
    <property type="evidence" value="ECO:0007669"/>
    <property type="project" value="InterPro"/>
</dbReference>
<dbReference type="PRINTS" id="PR00411">
    <property type="entry name" value="PNDRDTASEI"/>
</dbReference>
<evidence type="ECO:0000256" key="4">
    <source>
        <dbReference type="ARBA" id="ARBA00022827"/>
    </source>
</evidence>
<keyword evidence="5" id="KW-0560">Oxidoreductase</keyword>
<evidence type="ECO:0000256" key="2">
    <source>
        <dbReference type="ARBA" id="ARBA00010989"/>
    </source>
</evidence>
<gene>
    <name evidence="7" type="ORF">CROE0942_LOCUS3619</name>
</gene>
<accession>A0A7S0JRI9</accession>
<evidence type="ECO:0000313" key="7">
    <source>
        <dbReference type="EMBL" id="CAD8559283.1"/>
    </source>
</evidence>
<evidence type="ECO:0000256" key="3">
    <source>
        <dbReference type="ARBA" id="ARBA00022630"/>
    </source>
</evidence>
<dbReference type="GO" id="GO:0008115">
    <property type="term" value="F:sarcosine oxidase activity"/>
    <property type="evidence" value="ECO:0007669"/>
    <property type="project" value="TreeGrafter"/>
</dbReference>
<comment type="similarity">
    <text evidence="2">Belongs to the MSOX/MTOX family.</text>
</comment>
<dbReference type="Pfam" id="PF01266">
    <property type="entry name" value="DAO"/>
    <property type="match status" value="2"/>
</dbReference>
<dbReference type="PANTHER" id="PTHR10961:SF7">
    <property type="entry name" value="FAD DEPENDENT OXIDOREDUCTASE DOMAIN-CONTAINING PROTEIN"/>
    <property type="match status" value="1"/>
</dbReference>
<reference evidence="7" key="1">
    <citation type="submission" date="2021-01" db="EMBL/GenBank/DDBJ databases">
        <authorList>
            <person name="Corre E."/>
            <person name="Pelletier E."/>
            <person name="Niang G."/>
            <person name="Scheremetjew M."/>
            <person name="Finn R."/>
            <person name="Kale V."/>
            <person name="Holt S."/>
            <person name="Cochrane G."/>
            <person name="Meng A."/>
            <person name="Brown T."/>
            <person name="Cohen L."/>
        </authorList>
    </citation>
    <scope>NUCLEOTIDE SEQUENCE</scope>
    <source>
        <strain evidence="7">E4-10</strain>
    </source>
</reference>
<proteinExistence type="inferred from homology"/>
<keyword evidence="3" id="KW-0285">Flavoprotein</keyword>
<feature type="domain" description="FAD dependent oxidoreductase" evidence="6">
    <location>
        <begin position="7"/>
        <end position="201"/>
    </location>
</feature>
<evidence type="ECO:0000259" key="6">
    <source>
        <dbReference type="Pfam" id="PF01266"/>
    </source>
</evidence>
<dbReference type="PANTHER" id="PTHR10961">
    <property type="entry name" value="PEROXISOMAL SARCOSINE OXIDASE"/>
    <property type="match status" value="1"/>
</dbReference>
<sequence>MATGGYDVVVVGGGVVGCAAALEAARGPAAPFASQGLRRAPKVLLVEQHALGHSFGSSHGRSRIIRKTYPSEFYTRLMPHAYASWEGVAAGAGVELGTMLRQTGGIDLLPSTSPLVELLTGACERHGLDVERLDEAGALRRFGVQVPPDYCALFQRDSGVLDAAQCCAALVRAGRASGVEVLEGHRASGLFAVAGGEVKQLSRDCSSGAGDASEAGASASLPPASAACGRRLLLRLAMSPTSPAAGAESARERVVATDRVIACPGPWAAPCMRELLGMTRLPSISLQSIAVHFVKRLAGREVGGADVGETAGAACAATPTCAGRGGMPVLIDYADWSGAAVGPGKVARSSGQTPATSVPTPVYMMESIEHPGMVKIACHVGYSVEGAAALTDPAARDRGVPHRDFEDRVAPWLKARTPHLDSSRALHSDTCLYTNTCDEDFIIDDVTSLVGGGAAAGALEPGSVVLACGMSGHGFKLAPLSGRIAAAVALSGERGLGSDARELLSMTATRSEALEPAAGPTFGLRRRLDP</sequence>